<dbReference type="AlphaFoldDB" id="A0A8T3AJ19"/>
<proteinExistence type="predicted"/>
<dbReference type="PANTHER" id="PTHR45786:SF74">
    <property type="entry name" value="ATP-DEPENDENT DNA HELICASE"/>
    <property type="match status" value="1"/>
</dbReference>
<sequence length="142" mass="16660">MNDAIIDYESNMSELHFLEHQRSCFYCNAKLFQFELPTFCCYNGEVLLAPTKVHEKLYELFTSCSSDSNEFISKIRAYNSIFAFTSFGAHIDKNLSNARQWIYTFRTQGQIYHSLPPITKLSNGSCYFHYIFMILMLKQIID</sequence>
<evidence type="ECO:0000313" key="1">
    <source>
        <dbReference type="EMBL" id="KAI0496566.1"/>
    </source>
</evidence>
<accession>A0A8T3AJ19</accession>
<organism evidence="1 2">
    <name type="scientific">Dendrobium nobile</name>
    <name type="common">Orchid</name>
    <dbReference type="NCBI Taxonomy" id="94219"/>
    <lineage>
        <taxon>Eukaryota</taxon>
        <taxon>Viridiplantae</taxon>
        <taxon>Streptophyta</taxon>
        <taxon>Embryophyta</taxon>
        <taxon>Tracheophyta</taxon>
        <taxon>Spermatophyta</taxon>
        <taxon>Magnoliopsida</taxon>
        <taxon>Liliopsida</taxon>
        <taxon>Asparagales</taxon>
        <taxon>Orchidaceae</taxon>
        <taxon>Epidendroideae</taxon>
        <taxon>Malaxideae</taxon>
        <taxon>Dendrobiinae</taxon>
        <taxon>Dendrobium</taxon>
    </lineage>
</organism>
<gene>
    <name evidence="1" type="ORF">KFK09_022886</name>
</gene>
<evidence type="ECO:0000313" key="2">
    <source>
        <dbReference type="Proteomes" id="UP000829196"/>
    </source>
</evidence>
<dbReference type="PANTHER" id="PTHR45786">
    <property type="entry name" value="DNA BINDING PROTEIN-LIKE"/>
    <property type="match status" value="1"/>
</dbReference>
<dbReference type="Proteomes" id="UP000829196">
    <property type="component" value="Unassembled WGS sequence"/>
</dbReference>
<dbReference type="OrthoDB" id="1900198at2759"/>
<name>A0A8T3AJ19_DENNO</name>
<keyword evidence="2" id="KW-1185">Reference proteome</keyword>
<dbReference type="EMBL" id="JAGYWB010000016">
    <property type="protein sequence ID" value="KAI0496566.1"/>
    <property type="molecule type" value="Genomic_DNA"/>
</dbReference>
<reference evidence="1" key="1">
    <citation type="journal article" date="2022" name="Front. Genet.">
        <title>Chromosome-Scale Assembly of the Dendrobium nobile Genome Provides Insights Into the Molecular Mechanism of the Biosynthesis of the Medicinal Active Ingredient of Dendrobium.</title>
        <authorList>
            <person name="Xu Q."/>
            <person name="Niu S.-C."/>
            <person name="Li K.-L."/>
            <person name="Zheng P.-J."/>
            <person name="Zhang X.-J."/>
            <person name="Jia Y."/>
            <person name="Liu Y."/>
            <person name="Niu Y.-X."/>
            <person name="Yu L.-H."/>
            <person name="Chen D.-F."/>
            <person name="Zhang G.-Q."/>
        </authorList>
    </citation>
    <scope>NUCLEOTIDE SEQUENCE</scope>
    <source>
        <tissue evidence="1">Leaf</tissue>
    </source>
</reference>
<protein>
    <submittedName>
        <fullName evidence="1">Uncharacterized protein</fullName>
    </submittedName>
</protein>
<comment type="caution">
    <text evidence="1">The sequence shown here is derived from an EMBL/GenBank/DDBJ whole genome shotgun (WGS) entry which is preliminary data.</text>
</comment>